<evidence type="ECO:0000259" key="3">
    <source>
        <dbReference type="PROSITE" id="PS50001"/>
    </source>
</evidence>
<reference evidence="4" key="1">
    <citation type="submission" date="2023-02" db="EMBL/GenBank/DDBJ databases">
        <title>Genome of toxic invasive species Heracleum sosnowskyi carries increased number of genes despite the absence of recent whole-genome duplications.</title>
        <authorList>
            <person name="Schelkunov M."/>
            <person name="Shtratnikova V."/>
            <person name="Makarenko M."/>
            <person name="Klepikova A."/>
            <person name="Omelchenko D."/>
            <person name="Novikova G."/>
            <person name="Obukhova E."/>
            <person name="Bogdanov V."/>
            <person name="Penin A."/>
            <person name="Logacheva M."/>
        </authorList>
    </citation>
    <scope>NUCLEOTIDE SEQUENCE</scope>
    <source>
        <strain evidence="4">Hsosn_3</strain>
        <tissue evidence="4">Leaf</tissue>
    </source>
</reference>
<dbReference type="PROSITE" id="PS50001">
    <property type="entry name" value="SH2"/>
    <property type="match status" value="1"/>
</dbReference>
<dbReference type="PANTHER" id="PTHR11801">
    <property type="entry name" value="SIGNAL TRANSDUCER AND ACTIVATOR OF TRANSCRIPTION"/>
    <property type="match status" value="1"/>
</dbReference>
<keyword evidence="1 2" id="KW-0727">SH2 domain</keyword>
<gene>
    <name evidence="4" type="ORF">POM88_046873</name>
</gene>
<proteinExistence type="predicted"/>
<dbReference type="Gene3D" id="2.60.120.200">
    <property type="match status" value="1"/>
</dbReference>
<evidence type="ECO:0000313" key="5">
    <source>
        <dbReference type="Proteomes" id="UP001237642"/>
    </source>
</evidence>
<dbReference type="AlphaFoldDB" id="A0AAD8H9S9"/>
<accession>A0AAD8H9S9</accession>
<dbReference type="InterPro" id="IPR001217">
    <property type="entry name" value="STAT"/>
</dbReference>
<keyword evidence="5" id="KW-1185">Reference proteome</keyword>
<dbReference type="EMBL" id="JAUIZM010000010">
    <property type="protein sequence ID" value="KAK1362399.1"/>
    <property type="molecule type" value="Genomic_DNA"/>
</dbReference>
<dbReference type="InterPro" id="IPR036860">
    <property type="entry name" value="SH2_dom_sf"/>
</dbReference>
<evidence type="ECO:0000313" key="4">
    <source>
        <dbReference type="EMBL" id="KAK1362399.1"/>
    </source>
</evidence>
<feature type="domain" description="SH2" evidence="3">
    <location>
        <begin position="622"/>
        <end position="720"/>
    </location>
</feature>
<sequence length="720" mass="81262">MGSIEMEKKYSLLKDVNFQVNVDENMKRGFSISFWVYISSFSASFPSAILNQVDSDKACNVPFLGLSVKKKLMLFPLCFLHQEAPSPGDPLSWIENRCASWKTEFPLKKWVHVGCEVSTDFVRLYINGVLVGEKPLSSTSEKGSHLNGPRIVSLSSTHEETKVNYEIQGHVYGAEVLSHASAVKEHYLKDPPLQLSIDESSALDINEDDGGVWSIVGGKASCRRNFSMDVILLNAVGQPVNKDLEVVASLLYADNETPVEKPNDAEAPLLTSYDGIEFASWDRPSKLINGRASFKLKISQLSSKCDNKLFSISFGIPGLAKYPFFKTLSHPIRCISRNRNPHAFPSMWKHQTSPMHLLNGSQSFGMDQESSDIPHNTVCEEKQSPSSKRVKLAQEKTHAAFRVGISPEQVNKNCNPPAWISNKDNSAYETSLRKIQEIHVEAEHCSSGSESNKATMSNFRSMSSCRNQVSESIVFKYCIEGPSERSLILREIAMLASEQELMDFAEQVSLYSGCFHHRHQIVMSKKLIEDGTKAWNSVSEKNERVLWENLAPEVEEQFKKISCCSTRYLSVEDLEVLRKIAGCQDLVTRENFERLWRWLYPVAFTLSQEWIKAIWDSVLPKWIEGLITKEEAEVSLQGNGRFQDPGTFVLRFPMSRSWPHPDAGNLVVTYVGCDYSIHHKLLLLDMIYSSGAKGTKVKPLKEMLLEEPELSRLGRIRRTL</sequence>
<protein>
    <submittedName>
        <fullName evidence="4">SH2 domain-containing protein</fullName>
    </submittedName>
</protein>
<dbReference type="InterPro" id="IPR000980">
    <property type="entry name" value="SH2"/>
</dbReference>
<dbReference type="Pfam" id="PF13385">
    <property type="entry name" value="Laminin_G_3"/>
    <property type="match status" value="1"/>
</dbReference>
<organism evidence="4 5">
    <name type="scientific">Heracleum sosnowskyi</name>
    <dbReference type="NCBI Taxonomy" id="360622"/>
    <lineage>
        <taxon>Eukaryota</taxon>
        <taxon>Viridiplantae</taxon>
        <taxon>Streptophyta</taxon>
        <taxon>Embryophyta</taxon>
        <taxon>Tracheophyta</taxon>
        <taxon>Spermatophyta</taxon>
        <taxon>Magnoliopsida</taxon>
        <taxon>eudicotyledons</taxon>
        <taxon>Gunneridae</taxon>
        <taxon>Pentapetalae</taxon>
        <taxon>asterids</taxon>
        <taxon>campanulids</taxon>
        <taxon>Apiales</taxon>
        <taxon>Apiaceae</taxon>
        <taxon>Apioideae</taxon>
        <taxon>apioid superclade</taxon>
        <taxon>Tordylieae</taxon>
        <taxon>Tordyliinae</taxon>
        <taxon>Heracleum</taxon>
    </lineage>
</organism>
<dbReference type="GO" id="GO:0003700">
    <property type="term" value="F:DNA-binding transcription factor activity"/>
    <property type="evidence" value="ECO:0007669"/>
    <property type="project" value="InterPro"/>
</dbReference>
<dbReference type="Proteomes" id="UP001237642">
    <property type="component" value="Unassembled WGS sequence"/>
</dbReference>
<dbReference type="SUPFAM" id="SSF55550">
    <property type="entry name" value="SH2 domain"/>
    <property type="match status" value="1"/>
</dbReference>
<dbReference type="GO" id="GO:0007165">
    <property type="term" value="P:signal transduction"/>
    <property type="evidence" value="ECO:0007669"/>
    <property type="project" value="InterPro"/>
</dbReference>
<evidence type="ECO:0000256" key="2">
    <source>
        <dbReference type="PROSITE-ProRule" id="PRU00191"/>
    </source>
</evidence>
<evidence type="ECO:0000256" key="1">
    <source>
        <dbReference type="ARBA" id="ARBA00022999"/>
    </source>
</evidence>
<name>A0AAD8H9S9_9APIA</name>
<comment type="caution">
    <text evidence="4">The sequence shown here is derived from an EMBL/GenBank/DDBJ whole genome shotgun (WGS) entry which is preliminary data.</text>
</comment>
<dbReference type="SUPFAM" id="SSF49899">
    <property type="entry name" value="Concanavalin A-like lectins/glucanases"/>
    <property type="match status" value="1"/>
</dbReference>
<dbReference type="InterPro" id="IPR013320">
    <property type="entry name" value="ConA-like_dom_sf"/>
</dbReference>
<dbReference type="Gene3D" id="3.30.505.10">
    <property type="entry name" value="SH2 domain"/>
    <property type="match status" value="1"/>
</dbReference>
<reference evidence="4" key="2">
    <citation type="submission" date="2023-05" db="EMBL/GenBank/DDBJ databases">
        <authorList>
            <person name="Schelkunov M.I."/>
        </authorList>
    </citation>
    <scope>NUCLEOTIDE SEQUENCE</scope>
    <source>
        <strain evidence="4">Hsosn_3</strain>
        <tissue evidence="4">Leaf</tissue>
    </source>
</reference>